<keyword evidence="4" id="KW-1185">Reference proteome</keyword>
<dbReference type="Proteomes" id="UP000001880">
    <property type="component" value="Chromosome"/>
</dbReference>
<evidence type="ECO:0000256" key="2">
    <source>
        <dbReference type="SAM" id="SignalP"/>
    </source>
</evidence>
<keyword evidence="2" id="KW-0732">Signal</keyword>
<feature type="signal peptide" evidence="2">
    <location>
        <begin position="1"/>
        <end position="23"/>
    </location>
</feature>
<evidence type="ECO:0000313" key="3">
    <source>
        <dbReference type="EMBL" id="ACY18580.1"/>
    </source>
</evidence>
<dbReference type="AlphaFoldDB" id="D0LL84"/>
<reference evidence="3 4" key="1">
    <citation type="journal article" date="2010" name="Stand. Genomic Sci.">
        <title>Complete genome sequence of Haliangium ochraceum type strain (SMP-2).</title>
        <authorList>
            <consortium name="US DOE Joint Genome Institute (JGI-PGF)"/>
            <person name="Ivanova N."/>
            <person name="Daum C."/>
            <person name="Lang E."/>
            <person name="Abt B."/>
            <person name="Kopitz M."/>
            <person name="Saunders E."/>
            <person name="Lapidus A."/>
            <person name="Lucas S."/>
            <person name="Glavina Del Rio T."/>
            <person name="Nolan M."/>
            <person name="Tice H."/>
            <person name="Copeland A."/>
            <person name="Cheng J.F."/>
            <person name="Chen F."/>
            <person name="Bruce D."/>
            <person name="Goodwin L."/>
            <person name="Pitluck S."/>
            <person name="Mavromatis K."/>
            <person name="Pati A."/>
            <person name="Mikhailova N."/>
            <person name="Chen A."/>
            <person name="Palaniappan K."/>
            <person name="Land M."/>
            <person name="Hauser L."/>
            <person name="Chang Y.J."/>
            <person name="Jeffries C.D."/>
            <person name="Detter J.C."/>
            <person name="Brettin T."/>
            <person name="Rohde M."/>
            <person name="Goker M."/>
            <person name="Bristow J."/>
            <person name="Markowitz V."/>
            <person name="Eisen J.A."/>
            <person name="Hugenholtz P."/>
            <person name="Kyrpides N.C."/>
            <person name="Klenk H.P."/>
        </authorList>
    </citation>
    <scope>NUCLEOTIDE SEQUENCE [LARGE SCALE GENOMIC DNA]</scope>
    <source>
        <strain evidence="4">DSM 14365 / CIP 107738 / JCM 11303 / AJ 13395 / SMP-2</strain>
    </source>
</reference>
<proteinExistence type="predicted"/>
<sequence>MRKRTIGLIIPGLSLCLAAGACHDTSKGDSDSPRAETPAAVDNAGAPGLAGSDCAGVELAGDRDPAEKQHRLLDAVTTLSFNRDLLSDFGVDVVNFEATSASLEPHSLAVRPHQEAAFAAAGSCLHVSLDEGHFVEFAGGSVAHRGGPTLSHGGEAVSLAGFEIQPLGEDRRIALVAQDGATLFHGTMPHHDIDPESGLFDLFNVDLQVTEALATRWKRPELAGLVVGMLSMRAQIDGWDPSSVEIAPPPCGNWDGDVDVAMIGMSSVQQTYRGSGRVVITPSARLKNVGTANVPWYSKFSGTFEPYDNDQHPFLVWGLYREKNGIFEQLGYSHIKHAFLTINANCDASACRNSHILGLGCEDVYGVGTNLTPLGPRDEIKPHAGVWAHCNEPAPGTPSFFDQQAPFCVQDNSGGGLPPFTHRLSVDEAELGDSDANYYFTSWYVVRADVEPYNNMAWRKIVPSFSGSGWSFNFDSSFQNGSVLDAWIDPAAPPAGSANGRVAVADAGNAQVVVQTKPLSRGFYKYAYTLHNHDFDPEIDSFTVPLAPGVEPRNLRFYDQDDRTSTDWTVEVVPGESITWRAPATFNQLKWTEMFTVSFAAEAAPVAGNVAITRADTGAQSVISSLGVGTAGALGQ</sequence>
<name>D0LL84_HALO1</name>
<dbReference type="PROSITE" id="PS51257">
    <property type="entry name" value="PROKAR_LIPOPROTEIN"/>
    <property type="match status" value="1"/>
</dbReference>
<feature type="region of interest" description="Disordered" evidence="1">
    <location>
        <begin position="26"/>
        <end position="47"/>
    </location>
</feature>
<feature type="chain" id="PRO_5003010691" description="Lipoprotein" evidence="2">
    <location>
        <begin position="24"/>
        <end position="636"/>
    </location>
</feature>
<gene>
    <name evidence="3" type="ordered locus">Hoch_6105</name>
</gene>
<evidence type="ECO:0000313" key="4">
    <source>
        <dbReference type="Proteomes" id="UP000001880"/>
    </source>
</evidence>
<dbReference type="OrthoDB" id="6191933at2"/>
<evidence type="ECO:0000256" key="1">
    <source>
        <dbReference type="SAM" id="MobiDB-lite"/>
    </source>
</evidence>
<dbReference type="EMBL" id="CP001804">
    <property type="protein sequence ID" value="ACY18580.1"/>
    <property type="molecule type" value="Genomic_DNA"/>
</dbReference>
<dbReference type="HOGENOM" id="CLU_430087_0_0_7"/>
<evidence type="ECO:0008006" key="5">
    <source>
        <dbReference type="Google" id="ProtNLM"/>
    </source>
</evidence>
<protein>
    <recommendedName>
        <fullName evidence="5">Lipoprotein</fullName>
    </recommendedName>
</protein>
<accession>D0LL84</accession>
<dbReference type="KEGG" id="hoh:Hoch_6105"/>
<organism evidence="3 4">
    <name type="scientific">Haliangium ochraceum (strain DSM 14365 / JCM 11303 / SMP-2)</name>
    <dbReference type="NCBI Taxonomy" id="502025"/>
    <lineage>
        <taxon>Bacteria</taxon>
        <taxon>Pseudomonadati</taxon>
        <taxon>Myxococcota</taxon>
        <taxon>Polyangia</taxon>
        <taxon>Haliangiales</taxon>
        <taxon>Kofleriaceae</taxon>
        <taxon>Haliangium</taxon>
    </lineage>
</organism>